<reference evidence="3" key="1">
    <citation type="journal article" date="2019" name="Int. J. Syst. Evol. Microbiol.">
        <title>The Global Catalogue of Microorganisms (GCM) 10K type strain sequencing project: providing services to taxonomists for standard genome sequencing and annotation.</title>
        <authorList>
            <consortium name="The Broad Institute Genomics Platform"/>
            <consortium name="The Broad Institute Genome Sequencing Center for Infectious Disease"/>
            <person name="Wu L."/>
            <person name="Ma J."/>
        </authorList>
    </citation>
    <scope>NUCLEOTIDE SEQUENCE [LARGE SCALE GENOMIC DNA]</scope>
    <source>
        <strain evidence="3">CCUG 49339</strain>
    </source>
</reference>
<feature type="domain" description="PRC-barrel" evidence="1">
    <location>
        <begin position="90"/>
        <end position="156"/>
    </location>
</feature>
<evidence type="ECO:0000313" key="3">
    <source>
        <dbReference type="Proteomes" id="UP001597214"/>
    </source>
</evidence>
<proteinExistence type="predicted"/>
<name>A0ABW4LQD3_9BACI</name>
<accession>A0ABW4LQD3</accession>
<dbReference type="Pfam" id="PF05239">
    <property type="entry name" value="PRC"/>
    <property type="match status" value="2"/>
</dbReference>
<gene>
    <name evidence="2" type="ORF">ACFSCX_08935</name>
</gene>
<dbReference type="InterPro" id="IPR011033">
    <property type="entry name" value="PRC_barrel-like_sf"/>
</dbReference>
<dbReference type="Gene3D" id="2.30.30.240">
    <property type="entry name" value="PRC-barrel domain"/>
    <property type="match status" value="2"/>
</dbReference>
<feature type="domain" description="PRC-barrel" evidence="1">
    <location>
        <begin position="4"/>
        <end position="69"/>
    </location>
</feature>
<dbReference type="InterPro" id="IPR027275">
    <property type="entry name" value="PRC-brl_dom"/>
</dbReference>
<dbReference type="EMBL" id="JBHUEM010000009">
    <property type="protein sequence ID" value="MFD1736691.1"/>
    <property type="molecule type" value="Genomic_DNA"/>
</dbReference>
<comment type="caution">
    <text evidence="2">The sequence shown here is derived from an EMBL/GenBank/DDBJ whole genome shotgun (WGS) entry which is preliminary data.</text>
</comment>
<dbReference type="SUPFAM" id="SSF50346">
    <property type="entry name" value="PRC-barrel domain"/>
    <property type="match status" value="2"/>
</dbReference>
<protein>
    <submittedName>
        <fullName evidence="2">PRC-barrel domain-containing protein</fullName>
    </submittedName>
</protein>
<evidence type="ECO:0000313" key="2">
    <source>
        <dbReference type="EMBL" id="MFD1736691.1"/>
    </source>
</evidence>
<sequence length="157" mass="17799">MRTFSLIKGLPVFHNKTGKYMGTIRDLLLSNKGDIQSIVVDGKGLFHPDHLIDFNHIISFGQDGVMIHEHLEQLKRKKAESYYLSHHHGLLGRDLYSTEGERLGIIDDVYFDEKLGTILGYEVSEGFFADIAEGKKVIPTKNPLQFGEDIIQIEIDT</sequence>
<keyword evidence="3" id="KW-1185">Reference proteome</keyword>
<dbReference type="RefSeq" id="WP_377927853.1">
    <property type="nucleotide sequence ID" value="NZ_JBHUEM010000009.1"/>
</dbReference>
<evidence type="ECO:0000259" key="1">
    <source>
        <dbReference type="Pfam" id="PF05239"/>
    </source>
</evidence>
<organism evidence="2 3">
    <name type="scientific">Bacillus salitolerans</name>
    <dbReference type="NCBI Taxonomy" id="1437434"/>
    <lineage>
        <taxon>Bacteria</taxon>
        <taxon>Bacillati</taxon>
        <taxon>Bacillota</taxon>
        <taxon>Bacilli</taxon>
        <taxon>Bacillales</taxon>
        <taxon>Bacillaceae</taxon>
        <taxon>Bacillus</taxon>
    </lineage>
</organism>
<dbReference type="Proteomes" id="UP001597214">
    <property type="component" value="Unassembled WGS sequence"/>
</dbReference>